<dbReference type="InterPro" id="IPR036615">
    <property type="entry name" value="Mur_ligase_C_dom_sf"/>
</dbReference>
<organism evidence="8 9">
    <name type="scientific">Papiliotrema laurentii</name>
    <name type="common">Cryptococcus laurentii</name>
    <dbReference type="NCBI Taxonomy" id="5418"/>
    <lineage>
        <taxon>Eukaryota</taxon>
        <taxon>Fungi</taxon>
        <taxon>Dikarya</taxon>
        <taxon>Basidiomycota</taxon>
        <taxon>Agaricomycotina</taxon>
        <taxon>Tremellomycetes</taxon>
        <taxon>Tremellales</taxon>
        <taxon>Rhynchogastremaceae</taxon>
        <taxon>Papiliotrema</taxon>
    </lineage>
</organism>
<keyword evidence="6" id="KW-0460">Magnesium</keyword>
<accession>A0AAD9CUV1</accession>
<name>A0AAD9CUV1_PAPLA</name>
<dbReference type="GO" id="GO:0005739">
    <property type="term" value="C:mitochondrion"/>
    <property type="evidence" value="ECO:0007669"/>
    <property type="project" value="TreeGrafter"/>
</dbReference>
<dbReference type="PROSITE" id="PS01012">
    <property type="entry name" value="FOLYLPOLYGLU_SYNT_2"/>
    <property type="match status" value="1"/>
</dbReference>
<sequence length="540" mass="57324">MPSPSYHYAHPFPSSIPLASQPFNPRGPIAPGPSHRSYPAAQGPSGHASSSSGHSSHQPSPSRTPSGSRFPLETSDRDTHIPNGGSSSKGVGKIDLGLQRMQSLMNLLSPLRIPAIHLAGTNGKGSVSAFLESVLRTAGLRVARYNSPHLIEPRDAIALDGAPPPLADYNLVMDRVSKLSTEKGINATTFEIATAAAYELIAAFKPDVMIIECGMGGIGDATNVIPPDFVMATALTTVGLDHTAFLGETIEEITAVKAGIAVPGGIAVIGPQIYNGVARIASRIAVDRGARVIIAERATVLGGAKPCLDLRSATHLPKRHIRVSRDDGNGFLDMELGLAGEHQLDNVSVAVNVLCSIRQDERARQLVPKLVKLTHATIATGIASTTWKGRCEFHRLTDPVNPDALGMGVVVDGAHNADSATSLRRFIDDLRILPSKKVTWIISLSDSKGKTPESVLKPLLSKGERVFVTRFSPVAGMPWVQPVSLDVLSEIAKGITGKEALKREGIADVIVELQGWSEEERGLVVVAGSLYGVADFYRLL</sequence>
<dbReference type="InterPro" id="IPR018109">
    <property type="entry name" value="Folylpolyglutamate_synth_CS"/>
</dbReference>
<evidence type="ECO:0000256" key="5">
    <source>
        <dbReference type="ARBA" id="ARBA00022840"/>
    </source>
</evidence>
<evidence type="ECO:0000256" key="1">
    <source>
        <dbReference type="ARBA" id="ARBA00008276"/>
    </source>
</evidence>
<dbReference type="Proteomes" id="UP001182556">
    <property type="component" value="Unassembled WGS sequence"/>
</dbReference>
<feature type="compositionally biased region" description="Low complexity" evidence="7">
    <location>
        <begin position="40"/>
        <end position="61"/>
    </location>
</feature>
<dbReference type="InterPro" id="IPR001645">
    <property type="entry name" value="Folylpolyglutamate_synth"/>
</dbReference>
<keyword evidence="9" id="KW-1185">Reference proteome</keyword>
<keyword evidence="4" id="KW-0547">Nucleotide-binding</keyword>
<keyword evidence="5" id="KW-0067">ATP-binding</keyword>
<protein>
    <submittedName>
        <fullName evidence="8">Dihydrofolate synthase</fullName>
    </submittedName>
</protein>
<evidence type="ECO:0000256" key="2">
    <source>
        <dbReference type="ARBA" id="ARBA00022598"/>
    </source>
</evidence>
<dbReference type="GO" id="GO:0005524">
    <property type="term" value="F:ATP binding"/>
    <property type="evidence" value="ECO:0007669"/>
    <property type="project" value="UniProtKB-KW"/>
</dbReference>
<dbReference type="AlphaFoldDB" id="A0AAD9CUV1"/>
<dbReference type="Gene3D" id="3.90.190.20">
    <property type="entry name" value="Mur ligase, C-terminal domain"/>
    <property type="match status" value="1"/>
</dbReference>
<keyword evidence="2" id="KW-0436">Ligase</keyword>
<feature type="region of interest" description="Disordered" evidence="7">
    <location>
        <begin position="1"/>
        <end position="92"/>
    </location>
</feature>
<dbReference type="GO" id="GO:0008841">
    <property type="term" value="F:dihydrofolate synthase activity"/>
    <property type="evidence" value="ECO:0007669"/>
    <property type="project" value="TreeGrafter"/>
</dbReference>
<dbReference type="GO" id="GO:0005829">
    <property type="term" value="C:cytosol"/>
    <property type="evidence" value="ECO:0007669"/>
    <property type="project" value="TreeGrafter"/>
</dbReference>
<dbReference type="NCBIfam" id="TIGR01499">
    <property type="entry name" value="folC"/>
    <property type="match status" value="1"/>
</dbReference>
<dbReference type="PANTHER" id="PTHR11136:SF0">
    <property type="entry name" value="DIHYDROFOLATE SYNTHETASE-RELATED"/>
    <property type="match status" value="1"/>
</dbReference>
<comment type="similarity">
    <text evidence="1">Belongs to the folylpolyglutamate synthase family.</text>
</comment>
<dbReference type="PANTHER" id="PTHR11136">
    <property type="entry name" value="FOLYLPOLYGLUTAMATE SYNTHASE-RELATED"/>
    <property type="match status" value="1"/>
</dbReference>
<dbReference type="SUPFAM" id="SSF53623">
    <property type="entry name" value="MurD-like peptide ligases, catalytic domain"/>
    <property type="match status" value="1"/>
</dbReference>
<gene>
    <name evidence="8" type="ORF">DB88DRAFT_444200</name>
</gene>
<keyword evidence="3" id="KW-0479">Metal-binding</keyword>
<dbReference type="SUPFAM" id="SSF53244">
    <property type="entry name" value="MurD-like peptide ligases, peptide-binding domain"/>
    <property type="match status" value="1"/>
</dbReference>
<evidence type="ECO:0000256" key="4">
    <source>
        <dbReference type="ARBA" id="ARBA00022741"/>
    </source>
</evidence>
<comment type="caution">
    <text evidence="8">The sequence shown here is derived from an EMBL/GenBank/DDBJ whole genome shotgun (WGS) entry which is preliminary data.</text>
</comment>
<evidence type="ECO:0000256" key="7">
    <source>
        <dbReference type="SAM" id="MobiDB-lite"/>
    </source>
</evidence>
<evidence type="ECO:0000313" key="8">
    <source>
        <dbReference type="EMBL" id="KAK1920940.1"/>
    </source>
</evidence>
<dbReference type="GO" id="GO:0004326">
    <property type="term" value="F:tetrahydrofolylpolyglutamate synthase activity"/>
    <property type="evidence" value="ECO:0007669"/>
    <property type="project" value="InterPro"/>
</dbReference>
<evidence type="ECO:0000256" key="3">
    <source>
        <dbReference type="ARBA" id="ARBA00022723"/>
    </source>
</evidence>
<dbReference type="InterPro" id="IPR036565">
    <property type="entry name" value="Mur-like_cat_sf"/>
</dbReference>
<proteinExistence type="inferred from homology"/>
<dbReference type="GO" id="GO:0046872">
    <property type="term" value="F:metal ion binding"/>
    <property type="evidence" value="ECO:0007669"/>
    <property type="project" value="UniProtKB-KW"/>
</dbReference>
<dbReference type="PROSITE" id="PS01011">
    <property type="entry name" value="FOLYLPOLYGLU_SYNT_1"/>
    <property type="match status" value="1"/>
</dbReference>
<evidence type="ECO:0000256" key="6">
    <source>
        <dbReference type="ARBA" id="ARBA00022842"/>
    </source>
</evidence>
<dbReference type="EMBL" id="JAODAN010000012">
    <property type="protein sequence ID" value="KAK1920940.1"/>
    <property type="molecule type" value="Genomic_DNA"/>
</dbReference>
<evidence type="ECO:0000313" key="9">
    <source>
        <dbReference type="Proteomes" id="UP001182556"/>
    </source>
</evidence>
<reference evidence="8" key="1">
    <citation type="submission" date="2023-02" db="EMBL/GenBank/DDBJ databases">
        <title>Identification and recombinant expression of a fungal hydrolase from Papiliotrema laurentii that hydrolyzes apple cutin and clears colloidal polyester polyurethane.</title>
        <authorList>
            <consortium name="DOE Joint Genome Institute"/>
            <person name="Roman V.A."/>
            <person name="Bojanowski C."/>
            <person name="Crable B.R."/>
            <person name="Wagner D.N."/>
            <person name="Hung C.S."/>
            <person name="Nadeau L.J."/>
            <person name="Schratz L."/>
            <person name="Haridas S."/>
            <person name="Pangilinan J."/>
            <person name="Lipzen A."/>
            <person name="Na H."/>
            <person name="Yan M."/>
            <person name="Ng V."/>
            <person name="Grigoriev I.V."/>
            <person name="Spatafora J.W."/>
            <person name="Barlow D."/>
            <person name="Biffinger J."/>
            <person name="Kelley-Loughnane N."/>
            <person name="Varaljay V.A."/>
            <person name="Crookes-Goodson W.J."/>
        </authorList>
    </citation>
    <scope>NUCLEOTIDE SEQUENCE</scope>
    <source>
        <strain evidence="8">5307AH</strain>
    </source>
</reference>
<dbReference type="Gene3D" id="3.40.1190.10">
    <property type="entry name" value="Mur-like, catalytic domain"/>
    <property type="match status" value="1"/>
</dbReference>